<evidence type="ECO:0000313" key="7">
    <source>
        <dbReference type="EMBL" id="GAV20529.1"/>
    </source>
</evidence>
<comment type="caution">
    <text evidence="7">The sequence shown here is derived from an EMBL/GenBank/DDBJ whole genome shotgun (WGS) entry which is preliminary data.</text>
</comment>
<dbReference type="SMART" id="SM00138">
    <property type="entry name" value="MeTrc"/>
    <property type="match status" value="1"/>
</dbReference>
<sequence length="280" mass="31855">MTVSSDRLKYFAAFVRREIGQAIDDSKLYLIRTRLLPMARAQGLASLDELIDMIRRDEKGEVARMALDKMTTNETLFFRDAYPFKVLEKELFPSLGREKGFSGRIRIWSAAASTGQEAYSIAMTAKQCLPAAESRVKITATDISAAAIAYAKQGLYKQMEVQRGLPVQTLVTHFEQQDSHHWQVKANLKSMVRFQQENLISPRLVSALQQDGPFDIVFCRNVLIYFDVEQRKQVIDSIAQLMEVGGWLFTGAGEMVTGNRSSWSVQRIENRPVWRLVSKH</sequence>
<dbReference type="InterPro" id="IPR022642">
    <property type="entry name" value="CheR_C"/>
</dbReference>
<keyword evidence="4 7" id="KW-0808">Transferase</keyword>
<keyword evidence="3 7" id="KW-0489">Methyltransferase</keyword>
<dbReference type="PANTHER" id="PTHR24422">
    <property type="entry name" value="CHEMOTAXIS PROTEIN METHYLTRANSFERASE"/>
    <property type="match status" value="1"/>
</dbReference>
<dbReference type="EC" id="2.1.1.80" evidence="2"/>
<dbReference type="InterPro" id="IPR000780">
    <property type="entry name" value="CheR_MeTrfase"/>
</dbReference>
<dbReference type="EMBL" id="BDFD01000012">
    <property type="protein sequence ID" value="GAV20529.1"/>
    <property type="molecule type" value="Genomic_DNA"/>
</dbReference>
<evidence type="ECO:0000256" key="4">
    <source>
        <dbReference type="ARBA" id="ARBA00022679"/>
    </source>
</evidence>
<evidence type="ECO:0000256" key="1">
    <source>
        <dbReference type="ARBA" id="ARBA00001541"/>
    </source>
</evidence>
<dbReference type="OrthoDB" id="5292014at2"/>
<dbReference type="RefSeq" id="WP_072659849.1">
    <property type="nucleotide sequence ID" value="NZ_BDFD01000012.1"/>
</dbReference>
<evidence type="ECO:0000256" key="3">
    <source>
        <dbReference type="ARBA" id="ARBA00022603"/>
    </source>
</evidence>
<dbReference type="SUPFAM" id="SSF47757">
    <property type="entry name" value="Chemotaxis receptor methyltransferase CheR, N-terminal domain"/>
    <property type="match status" value="1"/>
</dbReference>
<name>A0A1L8CNW7_9PROT</name>
<dbReference type="CDD" id="cd02440">
    <property type="entry name" value="AdoMet_MTases"/>
    <property type="match status" value="1"/>
</dbReference>
<protein>
    <recommendedName>
        <fullName evidence="2">protein-glutamate O-methyltransferase</fullName>
        <ecNumber evidence="2">2.1.1.80</ecNumber>
    </recommendedName>
</protein>
<dbReference type="Pfam" id="PF01739">
    <property type="entry name" value="CheR"/>
    <property type="match status" value="1"/>
</dbReference>
<dbReference type="PRINTS" id="PR00996">
    <property type="entry name" value="CHERMTFRASE"/>
</dbReference>
<dbReference type="AlphaFoldDB" id="A0A1L8CNW7"/>
<organism evidence="7 8">
    <name type="scientific">Mariprofundus micogutta</name>
    <dbReference type="NCBI Taxonomy" id="1921010"/>
    <lineage>
        <taxon>Bacteria</taxon>
        <taxon>Pseudomonadati</taxon>
        <taxon>Pseudomonadota</taxon>
        <taxon>Candidatius Mariprofundia</taxon>
        <taxon>Mariprofundales</taxon>
        <taxon>Mariprofundaceae</taxon>
        <taxon>Mariprofundus</taxon>
    </lineage>
</organism>
<gene>
    <name evidence="7" type="ORF">MMIC_P1498</name>
</gene>
<dbReference type="Proteomes" id="UP000231632">
    <property type="component" value="Unassembled WGS sequence"/>
</dbReference>
<dbReference type="InterPro" id="IPR029063">
    <property type="entry name" value="SAM-dependent_MTases_sf"/>
</dbReference>
<keyword evidence="8" id="KW-1185">Reference proteome</keyword>
<dbReference type="Gene3D" id="1.10.155.10">
    <property type="entry name" value="Chemotaxis receptor methyltransferase CheR, N-terminal domain"/>
    <property type="match status" value="1"/>
</dbReference>
<dbReference type="GO" id="GO:0032259">
    <property type="term" value="P:methylation"/>
    <property type="evidence" value="ECO:0007669"/>
    <property type="project" value="UniProtKB-KW"/>
</dbReference>
<dbReference type="InterPro" id="IPR036804">
    <property type="entry name" value="CheR_N_sf"/>
</dbReference>
<dbReference type="GO" id="GO:0008983">
    <property type="term" value="F:protein-glutamate O-methyltransferase activity"/>
    <property type="evidence" value="ECO:0007669"/>
    <property type="project" value="UniProtKB-EC"/>
</dbReference>
<feature type="domain" description="CheR-type methyltransferase" evidence="6">
    <location>
        <begin position="1"/>
        <end position="258"/>
    </location>
</feature>
<dbReference type="Pfam" id="PF03705">
    <property type="entry name" value="CheR_N"/>
    <property type="match status" value="1"/>
</dbReference>
<evidence type="ECO:0000259" key="6">
    <source>
        <dbReference type="PROSITE" id="PS50123"/>
    </source>
</evidence>
<accession>A0A1L8CNW7</accession>
<dbReference type="Gene3D" id="3.40.50.150">
    <property type="entry name" value="Vaccinia Virus protein VP39"/>
    <property type="match status" value="1"/>
</dbReference>
<evidence type="ECO:0000313" key="8">
    <source>
        <dbReference type="Proteomes" id="UP000231632"/>
    </source>
</evidence>
<evidence type="ECO:0000256" key="2">
    <source>
        <dbReference type="ARBA" id="ARBA00012534"/>
    </source>
</evidence>
<dbReference type="PANTHER" id="PTHR24422:SF21">
    <property type="entry name" value="CHEMOTAXIS PROTEIN METHYLTRANSFERASE 1"/>
    <property type="match status" value="1"/>
</dbReference>
<dbReference type="SUPFAM" id="SSF53335">
    <property type="entry name" value="S-adenosyl-L-methionine-dependent methyltransferases"/>
    <property type="match status" value="1"/>
</dbReference>
<evidence type="ECO:0000256" key="5">
    <source>
        <dbReference type="ARBA" id="ARBA00022691"/>
    </source>
</evidence>
<comment type="catalytic activity">
    <reaction evidence="1">
        <text>L-glutamyl-[protein] + S-adenosyl-L-methionine = [protein]-L-glutamate 5-O-methyl ester + S-adenosyl-L-homocysteine</text>
        <dbReference type="Rhea" id="RHEA:24452"/>
        <dbReference type="Rhea" id="RHEA-COMP:10208"/>
        <dbReference type="Rhea" id="RHEA-COMP:10311"/>
        <dbReference type="ChEBI" id="CHEBI:29973"/>
        <dbReference type="ChEBI" id="CHEBI:57856"/>
        <dbReference type="ChEBI" id="CHEBI:59789"/>
        <dbReference type="ChEBI" id="CHEBI:82795"/>
        <dbReference type="EC" id="2.1.1.80"/>
    </reaction>
</comment>
<dbReference type="InterPro" id="IPR022641">
    <property type="entry name" value="CheR_N"/>
</dbReference>
<keyword evidence="5" id="KW-0949">S-adenosyl-L-methionine</keyword>
<reference evidence="7 8" key="1">
    <citation type="journal article" date="2017" name="Arch. Microbiol.">
        <title>Mariprofundus micogutta sp. nov., a novel iron-oxidizing zetaproteobacterium isolated from a deep-sea hydrothermal field at the Bayonnaise knoll of the Izu-Ogasawara arc, and a description of Mariprofundales ord. nov. and Zetaproteobacteria classis nov.</title>
        <authorList>
            <person name="Makita H."/>
            <person name="Tanaka E."/>
            <person name="Mitsunobu S."/>
            <person name="Miyazaki M."/>
            <person name="Nunoura T."/>
            <person name="Uematsu K."/>
            <person name="Takaki Y."/>
            <person name="Nishi S."/>
            <person name="Shimamura S."/>
            <person name="Takai K."/>
        </authorList>
    </citation>
    <scope>NUCLEOTIDE SEQUENCE [LARGE SCALE GENOMIC DNA]</scope>
    <source>
        <strain evidence="7 8">ET2</strain>
    </source>
</reference>
<dbReference type="PROSITE" id="PS50123">
    <property type="entry name" value="CHER"/>
    <property type="match status" value="1"/>
</dbReference>
<dbReference type="STRING" id="1921010.MMIC_P1498"/>
<dbReference type="InterPro" id="IPR050903">
    <property type="entry name" value="Bact_Chemotaxis_MeTrfase"/>
</dbReference>
<proteinExistence type="predicted"/>